<accession>A0ABY3F809</accession>
<keyword evidence="2" id="KW-1185">Reference proteome</keyword>
<protein>
    <submittedName>
        <fullName evidence="1">2OG-Fe(II) oxygenase</fullName>
    </submittedName>
</protein>
<sequence>MAIFKNLFRWQRGRQDSGYDKMLLCGAHWPVKFDTYLIKFPVGSEIKPHTDKVKKGKHFRLNLIIKRAQLGGEFMCENTLFQSQRIKLFRPDITQHAVTKIEKGSRYILSIGWVKSD</sequence>
<reference evidence="1 2" key="1">
    <citation type="submission" date="2019-07" db="EMBL/GenBank/DDBJ databases">
        <title>Diversity of Bacteria from Kongsfjorden, Arctic.</title>
        <authorList>
            <person name="Yu Y."/>
        </authorList>
    </citation>
    <scope>NUCLEOTIDE SEQUENCE [LARGE SCALE GENOMIC DNA]</scope>
    <source>
        <strain evidence="1 2">SM1927</strain>
    </source>
</reference>
<evidence type="ECO:0000313" key="2">
    <source>
        <dbReference type="Proteomes" id="UP000317938"/>
    </source>
</evidence>
<name>A0ABY3F809_9GAMM</name>
<comment type="caution">
    <text evidence="1">The sequence shown here is derived from an EMBL/GenBank/DDBJ whole genome shotgun (WGS) entry which is preliminary data.</text>
</comment>
<gene>
    <name evidence="1" type="ORF">FQP85_22310</name>
</gene>
<organism evidence="1 2">
    <name type="scientific">Pseudoalteromonas neustonica</name>
    <dbReference type="NCBI Taxonomy" id="1840331"/>
    <lineage>
        <taxon>Bacteria</taxon>
        <taxon>Pseudomonadati</taxon>
        <taxon>Pseudomonadota</taxon>
        <taxon>Gammaproteobacteria</taxon>
        <taxon>Alteromonadales</taxon>
        <taxon>Pseudoalteromonadaceae</taxon>
        <taxon>Pseudoalteromonas</taxon>
    </lineage>
</organism>
<evidence type="ECO:0000313" key="1">
    <source>
        <dbReference type="EMBL" id="TVU79827.1"/>
    </source>
</evidence>
<proteinExistence type="predicted"/>
<dbReference type="Proteomes" id="UP000317938">
    <property type="component" value="Unassembled WGS sequence"/>
</dbReference>
<dbReference type="RefSeq" id="WP_145242732.1">
    <property type="nucleotide sequence ID" value="NZ_VNFF01000035.1"/>
</dbReference>
<dbReference type="EMBL" id="VNFF01000035">
    <property type="protein sequence ID" value="TVU79827.1"/>
    <property type="molecule type" value="Genomic_DNA"/>
</dbReference>